<dbReference type="Proteomes" id="UP001569963">
    <property type="component" value="Unassembled WGS sequence"/>
</dbReference>
<name>A0ABV4QL96_9ACTN</name>
<sequence>MVNETFGRISEQGVEPHYRPRPGPRDPNLEMPPPPGTPDRADHEQRPSSADAVPSSPVFASVGLPAPTPHTVRQARAFLTPRHATGVDEFLWQSRERPMPDRDAVDAVIDTGDRAQHGTGDSPEPVEVAAALLVLSAVRLNLDQTEARLLNTAQAAGMGFEQIAAVLDLSVEDAEERYRQLKPRLDEPAATTSTPPPRRAATPGRSPHRPGTRPTDQPTWDELDDEDWGN</sequence>
<evidence type="ECO:0000256" key="1">
    <source>
        <dbReference type="SAM" id="MobiDB-lite"/>
    </source>
</evidence>
<dbReference type="EMBL" id="JAXCEI010000019">
    <property type="protein sequence ID" value="MFA1543451.1"/>
    <property type="molecule type" value="Genomic_DNA"/>
</dbReference>
<comment type="caution">
    <text evidence="2">The sequence shown here is derived from an EMBL/GenBank/DDBJ whole genome shotgun (WGS) entry which is preliminary data.</text>
</comment>
<reference evidence="2 3" key="1">
    <citation type="submission" date="2023-11" db="EMBL/GenBank/DDBJ databases">
        <title>Actinomadura monticuli sp. nov., isolated from volcanic ash.</title>
        <authorList>
            <person name="Lee S.D."/>
            <person name="Yang H."/>
            <person name="Kim I.S."/>
        </authorList>
    </citation>
    <scope>NUCLEOTIDE SEQUENCE [LARGE SCALE GENOMIC DNA]</scope>
    <source>
        <strain evidence="2 3">DLS-62</strain>
    </source>
</reference>
<dbReference type="RefSeq" id="WP_371953954.1">
    <property type="nucleotide sequence ID" value="NZ_JAXCEI010000019.1"/>
</dbReference>
<accession>A0ABV4QL96</accession>
<proteinExistence type="predicted"/>
<gene>
    <name evidence="2" type="ORF">SM611_31375</name>
</gene>
<feature type="compositionally biased region" description="Basic and acidic residues" evidence="1">
    <location>
        <begin position="14"/>
        <end position="28"/>
    </location>
</feature>
<feature type="region of interest" description="Disordered" evidence="1">
    <location>
        <begin position="179"/>
        <end position="230"/>
    </location>
</feature>
<protein>
    <submittedName>
        <fullName evidence="2">Uncharacterized protein</fullName>
    </submittedName>
</protein>
<keyword evidence="3" id="KW-1185">Reference proteome</keyword>
<feature type="compositionally biased region" description="Low complexity" evidence="1">
    <location>
        <begin position="188"/>
        <end position="205"/>
    </location>
</feature>
<feature type="compositionally biased region" description="Acidic residues" evidence="1">
    <location>
        <begin position="219"/>
        <end position="230"/>
    </location>
</feature>
<feature type="compositionally biased region" description="Low complexity" evidence="1">
    <location>
        <begin position="47"/>
        <end position="62"/>
    </location>
</feature>
<evidence type="ECO:0000313" key="2">
    <source>
        <dbReference type="EMBL" id="MFA1543451.1"/>
    </source>
</evidence>
<feature type="region of interest" description="Disordered" evidence="1">
    <location>
        <begin position="1"/>
        <end position="67"/>
    </location>
</feature>
<organism evidence="2 3">
    <name type="scientific">Actinomadura monticuli</name>
    <dbReference type="NCBI Taxonomy" id="3097367"/>
    <lineage>
        <taxon>Bacteria</taxon>
        <taxon>Bacillati</taxon>
        <taxon>Actinomycetota</taxon>
        <taxon>Actinomycetes</taxon>
        <taxon>Streptosporangiales</taxon>
        <taxon>Thermomonosporaceae</taxon>
        <taxon>Actinomadura</taxon>
    </lineage>
</organism>
<evidence type="ECO:0000313" key="3">
    <source>
        <dbReference type="Proteomes" id="UP001569963"/>
    </source>
</evidence>